<comment type="caution">
    <text evidence="2">The sequence shown here is derived from an EMBL/GenBank/DDBJ whole genome shotgun (WGS) entry which is preliminary data.</text>
</comment>
<organism evidence="2 3">
    <name type="scientific">Cherax quadricarinatus</name>
    <name type="common">Australian red claw crayfish</name>
    <dbReference type="NCBI Taxonomy" id="27406"/>
    <lineage>
        <taxon>Eukaryota</taxon>
        <taxon>Metazoa</taxon>
        <taxon>Ecdysozoa</taxon>
        <taxon>Arthropoda</taxon>
        <taxon>Crustacea</taxon>
        <taxon>Multicrustacea</taxon>
        <taxon>Malacostraca</taxon>
        <taxon>Eumalacostraca</taxon>
        <taxon>Eucarida</taxon>
        <taxon>Decapoda</taxon>
        <taxon>Pleocyemata</taxon>
        <taxon>Astacidea</taxon>
        <taxon>Parastacoidea</taxon>
        <taxon>Parastacidae</taxon>
        <taxon>Cherax</taxon>
    </lineage>
</organism>
<feature type="compositionally biased region" description="Gly residues" evidence="1">
    <location>
        <begin position="15"/>
        <end position="40"/>
    </location>
</feature>
<evidence type="ECO:0000313" key="2">
    <source>
        <dbReference type="EMBL" id="KAK8739988.1"/>
    </source>
</evidence>
<dbReference type="AlphaFoldDB" id="A0AAW0XKY0"/>
<proteinExistence type="predicted"/>
<dbReference type="EMBL" id="JARKIK010000035">
    <property type="protein sequence ID" value="KAK8739987.1"/>
    <property type="molecule type" value="Genomic_DNA"/>
</dbReference>
<reference evidence="2 3" key="1">
    <citation type="journal article" date="2024" name="BMC Genomics">
        <title>Genome assembly of redclaw crayfish (Cherax quadricarinatus) provides insights into its immune adaptation and hypoxia tolerance.</title>
        <authorList>
            <person name="Liu Z."/>
            <person name="Zheng J."/>
            <person name="Li H."/>
            <person name="Fang K."/>
            <person name="Wang S."/>
            <person name="He J."/>
            <person name="Zhou D."/>
            <person name="Weng S."/>
            <person name="Chi M."/>
            <person name="Gu Z."/>
            <person name="He J."/>
            <person name="Li F."/>
            <person name="Wang M."/>
        </authorList>
    </citation>
    <scope>NUCLEOTIDE SEQUENCE [LARGE SCALE GENOMIC DNA]</scope>
    <source>
        <strain evidence="2">ZL_2023a</strain>
    </source>
</reference>
<feature type="region of interest" description="Disordered" evidence="1">
    <location>
        <begin position="1"/>
        <end position="74"/>
    </location>
</feature>
<keyword evidence="3" id="KW-1185">Reference proteome</keyword>
<feature type="compositionally biased region" description="Pro residues" evidence="1">
    <location>
        <begin position="42"/>
        <end position="57"/>
    </location>
</feature>
<name>A0AAW0XKY0_CHEQU</name>
<dbReference type="EMBL" id="JARKIK010000035">
    <property type="protein sequence ID" value="KAK8739988.1"/>
    <property type="molecule type" value="Genomic_DNA"/>
</dbReference>
<gene>
    <name evidence="2" type="ORF">OTU49_003305</name>
</gene>
<protein>
    <submittedName>
        <fullName evidence="2">Uncharacterized protein</fullName>
    </submittedName>
</protein>
<feature type="region of interest" description="Disordered" evidence="1">
    <location>
        <begin position="278"/>
        <end position="371"/>
    </location>
</feature>
<dbReference type="Proteomes" id="UP001445076">
    <property type="component" value="Unassembled WGS sequence"/>
</dbReference>
<evidence type="ECO:0000313" key="3">
    <source>
        <dbReference type="Proteomes" id="UP001445076"/>
    </source>
</evidence>
<feature type="compositionally biased region" description="Polar residues" evidence="1">
    <location>
        <begin position="298"/>
        <end position="307"/>
    </location>
</feature>
<sequence>MRRQVNGYVERRGGGGRGRGNMGRGRGGQRGGAGGRGGGIHKPPPLMSRPMPPPPGMRRPLIMGPPRGPMGPPPPMGMGPPLGRMGPPGPGRRPNHMGPPGRMVGAPMGGHVRMGPLGPGRLGPPGPGPLGLSRGMGPPPPRGGMGPRGRGMLPPPPMGPPFRPPGPGMMGPPRMPMRGRGRGRGPVTRGRGVARGRGTGITMIKSKDKQGEMNKPWVTEGMKNEIMKKHKLHQKAKKTKSKADWDEFKEQRNKVTTMLREAKLEYIGAHPEEDVDKILAEAAMQGNIKDEENKGEASATSEANADSSDAPEGGGAKPQSMDQAEENGESIVDQKELNTDVPMAPLAPEIVGGIKSETNGVSQVDVKAPGQ</sequence>
<evidence type="ECO:0000256" key="1">
    <source>
        <dbReference type="SAM" id="MobiDB-lite"/>
    </source>
</evidence>
<accession>A0AAW0XKY0</accession>
<feature type="region of interest" description="Disordered" evidence="1">
    <location>
        <begin position="123"/>
        <end position="157"/>
    </location>
</feature>
<reference evidence="2" key="2">
    <citation type="submission" date="2024-01" db="EMBL/GenBank/DDBJ databases">
        <authorList>
            <person name="He J."/>
            <person name="Wang M."/>
            <person name="Zheng J."/>
            <person name="Liu Z."/>
        </authorList>
    </citation>
    <scope>NUCLEOTIDE SEQUENCE</scope>
    <source>
        <strain evidence="2">ZL_2023a</strain>
        <tissue evidence="2">Muscle</tissue>
    </source>
</reference>